<dbReference type="SUPFAM" id="SSF56281">
    <property type="entry name" value="Metallo-hydrolase/oxidoreductase"/>
    <property type="match status" value="1"/>
</dbReference>
<dbReference type="GO" id="GO:0016787">
    <property type="term" value="F:hydrolase activity"/>
    <property type="evidence" value="ECO:0007669"/>
    <property type="project" value="UniProtKB-KW"/>
</dbReference>
<dbReference type="CDD" id="cd06262">
    <property type="entry name" value="metallo-hydrolase-like_MBL-fold"/>
    <property type="match status" value="1"/>
</dbReference>
<evidence type="ECO:0000313" key="7">
    <source>
        <dbReference type="Proteomes" id="UP000324143"/>
    </source>
</evidence>
<proteinExistence type="predicted"/>
<evidence type="ECO:0000259" key="5">
    <source>
        <dbReference type="SMART" id="SM00849"/>
    </source>
</evidence>
<sequence length="212" mass="24038">MDFNIKKICVGAVGTNCFIVYKGSKCFVLDPGGGFEKIKKVIEENNLNLSMIINTHGHYDHIWANKELAEYFDIPIWIHSNDKEMLTDPEKNASIFSAKKITSPKAKNTLSNGDKFKFGDSCWEILHTPGHTKGSICIKNKSEKILFTGDTLFKQGWGRTDLPGGNNEQMKKSLLKLINLKDNYKCYPGHGPDFMLNNRKEELKTMLNNFSI</sequence>
<evidence type="ECO:0000256" key="3">
    <source>
        <dbReference type="ARBA" id="ARBA00022801"/>
    </source>
</evidence>
<dbReference type="Proteomes" id="UP000324143">
    <property type="component" value="Unassembled WGS sequence"/>
</dbReference>
<evidence type="ECO:0000256" key="2">
    <source>
        <dbReference type="ARBA" id="ARBA00022723"/>
    </source>
</evidence>
<dbReference type="AlphaFoldDB" id="A0A5D0MGP7"/>
<dbReference type="InterPro" id="IPR001279">
    <property type="entry name" value="Metallo-B-lactamas"/>
</dbReference>
<accession>A0A5D0MGP7</accession>
<dbReference type="EMBL" id="VSIX01000058">
    <property type="protein sequence ID" value="TYB31065.1"/>
    <property type="molecule type" value="Genomic_DNA"/>
</dbReference>
<keyword evidence="4" id="KW-0862">Zinc</keyword>
<dbReference type="SMART" id="SM00849">
    <property type="entry name" value="Lactamase_B"/>
    <property type="match status" value="1"/>
</dbReference>
<organism evidence="6 7">
    <name type="scientific">Candidatus Mcinerneyibacterium aminivorans</name>
    <dbReference type="NCBI Taxonomy" id="2703815"/>
    <lineage>
        <taxon>Bacteria</taxon>
        <taxon>Candidatus Macinerneyibacteriota</taxon>
        <taxon>Candidatus Mcinerneyibacteria</taxon>
        <taxon>Candidatus Mcinerneyibacteriales</taxon>
        <taxon>Candidatus Mcinerneyibacteriaceae</taxon>
        <taxon>Candidatus Mcinerneyibacterium</taxon>
    </lineage>
</organism>
<evidence type="ECO:0000256" key="1">
    <source>
        <dbReference type="ARBA" id="ARBA00001947"/>
    </source>
</evidence>
<dbReference type="Pfam" id="PF00753">
    <property type="entry name" value="Lactamase_B"/>
    <property type="match status" value="1"/>
</dbReference>
<evidence type="ECO:0000313" key="6">
    <source>
        <dbReference type="EMBL" id="TYB31065.1"/>
    </source>
</evidence>
<dbReference type="GO" id="GO:0046872">
    <property type="term" value="F:metal ion binding"/>
    <property type="evidence" value="ECO:0007669"/>
    <property type="project" value="UniProtKB-KW"/>
</dbReference>
<dbReference type="PANTHER" id="PTHR46233">
    <property type="entry name" value="HYDROXYACYLGLUTATHIONE HYDROLASE GLOC"/>
    <property type="match status" value="1"/>
</dbReference>
<dbReference type="InterPro" id="IPR036866">
    <property type="entry name" value="RibonucZ/Hydroxyglut_hydro"/>
</dbReference>
<dbReference type="InterPro" id="IPR051453">
    <property type="entry name" value="MBL_Glyoxalase_II"/>
</dbReference>
<keyword evidence="2" id="KW-0479">Metal-binding</keyword>
<gene>
    <name evidence="6" type="ORF">FXF47_06070</name>
</gene>
<name>A0A5D0MGP7_9BACT</name>
<comment type="cofactor">
    <cofactor evidence="1">
        <name>Zn(2+)</name>
        <dbReference type="ChEBI" id="CHEBI:29105"/>
    </cofactor>
</comment>
<comment type="caution">
    <text evidence="6">The sequence shown here is derived from an EMBL/GenBank/DDBJ whole genome shotgun (WGS) entry which is preliminary data.</text>
</comment>
<dbReference type="Gene3D" id="3.60.15.10">
    <property type="entry name" value="Ribonuclease Z/Hydroxyacylglutathione hydrolase-like"/>
    <property type="match status" value="1"/>
</dbReference>
<keyword evidence="7" id="KW-1185">Reference proteome</keyword>
<evidence type="ECO:0000256" key="4">
    <source>
        <dbReference type="ARBA" id="ARBA00022833"/>
    </source>
</evidence>
<reference evidence="6" key="1">
    <citation type="submission" date="2019-08" db="EMBL/GenBank/DDBJ databases">
        <title>Genomic characterization of a novel candidate phylum (ARYD3) from a high temperature, high salinity tertiary oil reservoir in north central Oklahoma, USA.</title>
        <authorList>
            <person name="Youssef N.H."/>
            <person name="Yadav A."/>
            <person name="Elshahed M.S."/>
        </authorList>
    </citation>
    <scope>NUCLEOTIDE SEQUENCE [LARGE SCALE GENOMIC DNA]</scope>
    <source>
        <strain evidence="6">ARYD3</strain>
    </source>
</reference>
<feature type="domain" description="Metallo-beta-lactamase" evidence="5">
    <location>
        <begin position="14"/>
        <end position="190"/>
    </location>
</feature>
<keyword evidence="3" id="KW-0378">Hydrolase</keyword>
<dbReference type="PANTHER" id="PTHR46233:SF3">
    <property type="entry name" value="HYDROXYACYLGLUTATHIONE HYDROLASE GLOC"/>
    <property type="match status" value="1"/>
</dbReference>
<protein>
    <submittedName>
        <fullName evidence="6">MBL fold metallo-hydrolase</fullName>
    </submittedName>
</protein>